<feature type="compositionally biased region" description="Pro residues" evidence="1">
    <location>
        <begin position="1"/>
        <end position="12"/>
    </location>
</feature>
<feature type="region of interest" description="Disordered" evidence="1">
    <location>
        <begin position="1"/>
        <end position="105"/>
    </location>
</feature>
<proteinExistence type="predicted"/>
<comment type="caution">
    <text evidence="2">The sequence shown here is derived from an EMBL/GenBank/DDBJ whole genome shotgun (WGS) entry which is preliminary data.</text>
</comment>
<dbReference type="EMBL" id="AMZH03024431">
    <property type="protein sequence ID" value="RRT35847.1"/>
    <property type="molecule type" value="Genomic_DNA"/>
</dbReference>
<feature type="compositionally biased region" description="Basic and acidic residues" evidence="1">
    <location>
        <begin position="88"/>
        <end position="103"/>
    </location>
</feature>
<organism evidence="2 3">
    <name type="scientific">Ensete ventricosum</name>
    <name type="common">Abyssinian banana</name>
    <name type="synonym">Musa ensete</name>
    <dbReference type="NCBI Taxonomy" id="4639"/>
    <lineage>
        <taxon>Eukaryota</taxon>
        <taxon>Viridiplantae</taxon>
        <taxon>Streptophyta</taxon>
        <taxon>Embryophyta</taxon>
        <taxon>Tracheophyta</taxon>
        <taxon>Spermatophyta</taxon>
        <taxon>Magnoliopsida</taxon>
        <taxon>Liliopsida</taxon>
        <taxon>Zingiberales</taxon>
        <taxon>Musaceae</taxon>
        <taxon>Ensete</taxon>
    </lineage>
</organism>
<gene>
    <name evidence="2" type="ORF">B296_00040496</name>
</gene>
<sequence length="163" mass="17718">MQGRPPTRPRPPTRGRLAVARVSPKGRPAALTGRLQGARKGLPPAASPIASRGDDTRRRGGRPLVGRLLVGKGSRRLYRGSGDSDGAEGERGVRASFREKDDPAPINSKNFEDCPPSVFLVYCRACMPVIIYNYMERHGGSMEVIAGSTMPWREITTYGDVTI</sequence>
<dbReference type="Proteomes" id="UP000287651">
    <property type="component" value="Unassembled WGS sequence"/>
</dbReference>
<evidence type="ECO:0000256" key="1">
    <source>
        <dbReference type="SAM" id="MobiDB-lite"/>
    </source>
</evidence>
<evidence type="ECO:0000313" key="2">
    <source>
        <dbReference type="EMBL" id="RRT35847.1"/>
    </source>
</evidence>
<name>A0A426X8P2_ENSVE</name>
<dbReference type="AlphaFoldDB" id="A0A426X8P2"/>
<protein>
    <submittedName>
        <fullName evidence="2">Uncharacterized protein</fullName>
    </submittedName>
</protein>
<feature type="compositionally biased region" description="Low complexity" evidence="1">
    <location>
        <begin position="62"/>
        <end position="72"/>
    </location>
</feature>
<accession>A0A426X8P2</accession>
<evidence type="ECO:0000313" key="3">
    <source>
        <dbReference type="Proteomes" id="UP000287651"/>
    </source>
</evidence>
<reference evidence="2 3" key="1">
    <citation type="journal article" date="2014" name="Agronomy (Basel)">
        <title>A Draft Genome Sequence for Ensete ventricosum, the Drought-Tolerant Tree Against Hunger.</title>
        <authorList>
            <person name="Harrison J."/>
            <person name="Moore K.A."/>
            <person name="Paszkiewicz K."/>
            <person name="Jones T."/>
            <person name="Grant M."/>
            <person name="Ambacheew D."/>
            <person name="Muzemil S."/>
            <person name="Studholme D.J."/>
        </authorList>
    </citation>
    <scope>NUCLEOTIDE SEQUENCE [LARGE SCALE GENOMIC DNA]</scope>
</reference>